<dbReference type="RefSeq" id="WP_184262152.1">
    <property type="nucleotide sequence ID" value="NZ_JACHIH010000042.1"/>
</dbReference>
<name>A0A7W7Z810_9BRAD</name>
<evidence type="ECO:0000313" key="2">
    <source>
        <dbReference type="Proteomes" id="UP000542353"/>
    </source>
</evidence>
<dbReference type="SUPFAM" id="SSF47598">
    <property type="entry name" value="Ribbon-helix-helix"/>
    <property type="match status" value="1"/>
</dbReference>
<proteinExistence type="predicted"/>
<dbReference type="AlphaFoldDB" id="A0A7W7Z810"/>
<reference evidence="1 2" key="1">
    <citation type="submission" date="2020-08" db="EMBL/GenBank/DDBJ databases">
        <title>Genomic Encyclopedia of Type Strains, Phase IV (KMG-IV): sequencing the most valuable type-strain genomes for metagenomic binning, comparative biology and taxonomic classification.</title>
        <authorList>
            <person name="Goeker M."/>
        </authorList>
    </citation>
    <scope>NUCLEOTIDE SEQUENCE [LARGE SCALE GENOMIC DNA]</scope>
    <source>
        <strain evidence="1 2">DSM 12706</strain>
    </source>
</reference>
<organism evidence="1 2">
    <name type="scientific">Rhodopseudomonas rhenobacensis</name>
    <dbReference type="NCBI Taxonomy" id="87461"/>
    <lineage>
        <taxon>Bacteria</taxon>
        <taxon>Pseudomonadati</taxon>
        <taxon>Pseudomonadota</taxon>
        <taxon>Alphaproteobacteria</taxon>
        <taxon>Hyphomicrobiales</taxon>
        <taxon>Nitrobacteraceae</taxon>
        <taxon>Rhodopseudomonas</taxon>
    </lineage>
</organism>
<keyword evidence="2" id="KW-1185">Reference proteome</keyword>
<dbReference type="EMBL" id="JACHIH010000042">
    <property type="protein sequence ID" value="MBB5049658.1"/>
    <property type="molecule type" value="Genomic_DNA"/>
</dbReference>
<dbReference type="InterPro" id="IPR010985">
    <property type="entry name" value="Ribbon_hlx_hlx"/>
</dbReference>
<dbReference type="Proteomes" id="UP000542353">
    <property type="component" value="Unassembled WGS sequence"/>
</dbReference>
<evidence type="ECO:0000313" key="1">
    <source>
        <dbReference type="EMBL" id="MBB5049658.1"/>
    </source>
</evidence>
<gene>
    <name evidence="1" type="ORF">HNR60_004439</name>
</gene>
<comment type="caution">
    <text evidence="1">The sequence shown here is derived from an EMBL/GenBank/DDBJ whole genome shotgun (WGS) entry which is preliminary data.</text>
</comment>
<protein>
    <submittedName>
        <fullName evidence="1">Plasmid stability protein</fullName>
    </submittedName>
</protein>
<sequence length="81" mass="9230">MADLLIRDIDPELKRQVEQRAQLHARDLSDEVKALLQIGLSVAEPDLKMGTWIASLVRPEDRGDDLVFEYRSVDSPPPDFE</sequence>
<accession>A0A7W7Z810</accession>
<dbReference type="GO" id="GO:0006355">
    <property type="term" value="P:regulation of DNA-templated transcription"/>
    <property type="evidence" value="ECO:0007669"/>
    <property type="project" value="InterPro"/>
</dbReference>